<feature type="region of interest" description="Disordered" evidence="1">
    <location>
        <begin position="565"/>
        <end position="599"/>
    </location>
</feature>
<dbReference type="SMART" id="SM01260">
    <property type="entry name" value="LANC_like"/>
    <property type="match status" value="1"/>
</dbReference>
<keyword evidence="4" id="KW-1185">Reference proteome</keyword>
<protein>
    <recommendedName>
        <fullName evidence="2">Lantibiotic biosynthesis protein dehydration domain-containing protein</fullName>
    </recommendedName>
</protein>
<dbReference type="Pfam" id="PF05147">
    <property type="entry name" value="LANC_like"/>
    <property type="match status" value="1"/>
</dbReference>
<gene>
    <name evidence="3" type="ORF">GCM10009801_26330</name>
</gene>
<dbReference type="Gene3D" id="1.50.10.10">
    <property type="match status" value="1"/>
</dbReference>
<sequence>MAEWDGDITGALRADEPSPAPPGPDAAARAVVDEWLAEPEEYPFQHVTRTVAASVADARPLGPGDGLFHDPRATLRQVLGRAEGRIRELWTRPLVAALNHARAEGLLVGGSSEARYDDFAARVARTSVEEVSGLSFPVLRDLTRTVLRYEAESVRELCERLRADRDDLARAFGIGPTDPVVSCGFSEGDVHNRGRSVSVLVFSSGKRLVYKPRDVSCEAAYAALAGRLNARYGTALAAASVLEREGYGYVEFVPSEDVSDAAGEFLHASGELAAVLYLLNARDMHFENIVPTRRGPVPVDLETILHPSRLHAGPTPETPGNAYETLGQSIYGIGILPLVMVGKNDGDGAAGHVDLGFLGGQGHGSSPFKTVRFLDPYTDRMRLAFQAPQGQSRQTVVDALTEEETFALGARMAEGFSRVYRAVLADKEGWRTLLRETAAGIRVRYVHNPTLLYGQTLRMTSGPRALDGYAPYLALLKRIAIASKTSSRHLVLSELRQLARRDVPYFTVAATGVAVEDGDGTPTGAEFDESPLATALAKTEGLSEFGLGEQLRLLHSAFASRFPDDHLAGARTSGPSGPSGPSAEPSAGPTAEPSGRAGGADDAGLALLLDSVCENLLATSLPDRFGHLPRTWVGPSASAEIDRPWPPTVLGYDLYTGRSGPALALAAGARVRGDDACRGLAGQVFATVADILSGHTYEARSVRQAGYAAYTGLSGTLFALAAAGRLLGEDEWTGAAQGALPLVLDQVRAQPPEELPPDVISGLAGVLSCVLAIGGPHAEGAVAELTALLTGALRPDRHPAELGQSGYAHGVSGLLAVLSRAYPYLPDGRAAVEDVLERLHERLGAFYDAEAGDWFTNMATTAKFSTGWCHGSAGIALGLSAYAALSGDEKALRARETAVGNVLRDGFGRNVTWCHGDLGNHDILRELIRATGDPGGRLRAALTRVERAWLTPEVFRRKLADPRSRYAHTSSLMVGSSGVALHLANRLDPDLRVSPVTLAVEERRI</sequence>
<dbReference type="SUPFAM" id="SSF158745">
    <property type="entry name" value="LanC-like"/>
    <property type="match status" value="1"/>
</dbReference>
<feature type="domain" description="Lantibiotic biosynthesis protein dehydration" evidence="2">
    <location>
        <begin position="136"/>
        <end position="508"/>
    </location>
</feature>
<dbReference type="NCBIfam" id="TIGR03897">
    <property type="entry name" value="lanti_2_LanM"/>
    <property type="match status" value="1"/>
</dbReference>
<dbReference type="InterPro" id="IPR012341">
    <property type="entry name" value="6hp_glycosidase-like_sf"/>
</dbReference>
<dbReference type="PRINTS" id="PR01950">
    <property type="entry name" value="LANCSUPER"/>
</dbReference>
<proteinExistence type="predicted"/>
<comment type="caution">
    <text evidence="3">The sequence shown here is derived from an EMBL/GenBank/DDBJ whole genome shotgun (WGS) entry which is preliminary data.</text>
</comment>
<dbReference type="PIRSF" id="PIRSF037228">
    <property type="entry name" value="Lant_mod_RumM"/>
    <property type="match status" value="1"/>
</dbReference>
<dbReference type="EMBL" id="BAAAPE010000007">
    <property type="protein sequence ID" value="GAA2073194.1"/>
    <property type="molecule type" value="Genomic_DNA"/>
</dbReference>
<evidence type="ECO:0000313" key="3">
    <source>
        <dbReference type="EMBL" id="GAA2073194.1"/>
    </source>
</evidence>
<reference evidence="3 4" key="1">
    <citation type="journal article" date="2019" name="Int. J. Syst. Evol. Microbiol.">
        <title>The Global Catalogue of Microorganisms (GCM) 10K type strain sequencing project: providing services to taxonomists for standard genome sequencing and annotation.</title>
        <authorList>
            <consortium name="The Broad Institute Genomics Platform"/>
            <consortium name="The Broad Institute Genome Sequencing Center for Infectious Disease"/>
            <person name="Wu L."/>
            <person name="Ma J."/>
        </authorList>
    </citation>
    <scope>NUCLEOTIDE SEQUENCE [LARGE SCALE GENOMIC DNA]</scope>
    <source>
        <strain evidence="3 4">JCM 15478</strain>
    </source>
</reference>
<feature type="region of interest" description="Disordered" evidence="1">
    <location>
        <begin position="1"/>
        <end position="26"/>
    </location>
</feature>
<dbReference type="InterPro" id="IPR017146">
    <property type="entry name" value="Lanti_2_LanM"/>
</dbReference>
<dbReference type="InterPro" id="IPR007822">
    <property type="entry name" value="LANC-like"/>
</dbReference>
<feature type="compositionally biased region" description="Low complexity" evidence="1">
    <location>
        <begin position="569"/>
        <end position="599"/>
    </location>
</feature>
<evidence type="ECO:0000313" key="4">
    <source>
        <dbReference type="Proteomes" id="UP001500016"/>
    </source>
</evidence>
<evidence type="ECO:0000256" key="1">
    <source>
        <dbReference type="SAM" id="MobiDB-lite"/>
    </source>
</evidence>
<evidence type="ECO:0000259" key="2">
    <source>
        <dbReference type="Pfam" id="PF13575"/>
    </source>
</evidence>
<name>A0ABN2VUS4_9ACTN</name>
<accession>A0ABN2VUS4</accession>
<organism evidence="3 4">
    <name type="scientific">Streptomyces albiaxialis</name>
    <dbReference type="NCBI Taxonomy" id="329523"/>
    <lineage>
        <taxon>Bacteria</taxon>
        <taxon>Bacillati</taxon>
        <taxon>Actinomycetota</taxon>
        <taxon>Actinomycetes</taxon>
        <taxon>Kitasatosporales</taxon>
        <taxon>Streptomycetaceae</taxon>
        <taxon>Streptomyces</taxon>
    </lineage>
</organism>
<dbReference type="CDD" id="cd04792">
    <property type="entry name" value="LanM-like"/>
    <property type="match status" value="1"/>
</dbReference>
<dbReference type="InterPro" id="IPR025410">
    <property type="entry name" value="Lant_dehyd"/>
</dbReference>
<dbReference type="Pfam" id="PF13575">
    <property type="entry name" value="DUF4135"/>
    <property type="match status" value="1"/>
</dbReference>
<dbReference type="Proteomes" id="UP001500016">
    <property type="component" value="Unassembled WGS sequence"/>
</dbReference>